<dbReference type="PROSITE" id="PS00028">
    <property type="entry name" value="ZINC_FINGER_C2H2_1"/>
    <property type="match status" value="1"/>
</dbReference>
<keyword evidence="9" id="KW-1185">Reference proteome</keyword>
<evidence type="ECO:0000256" key="5">
    <source>
        <dbReference type="PROSITE-ProRule" id="PRU00042"/>
    </source>
</evidence>
<name>A0A8H6XV55_9AGAR</name>
<feature type="compositionally biased region" description="Basic residues" evidence="6">
    <location>
        <begin position="256"/>
        <end position="266"/>
    </location>
</feature>
<dbReference type="GO" id="GO:0000981">
    <property type="term" value="F:DNA-binding transcription factor activity, RNA polymerase II-specific"/>
    <property type="evidence" value="ECO:0007669"/>
    <property type="project" value="UniProtKB-ARBA"/>
</dbReference>
<feature type="compositionally biased region" description="Basic residues" evidence="6">
    <location>
        <begin position="391"/>
        <end position="408"/>
    </location>
</feature>
<keyword evidence="3 5" id="KW-0863">Zinc-finger</keyword>
<organism evidence="8 9">
    <name type="scientific">Mycena venus</name>
    <dbReference type="NCBI Taxonomy" id="2733690"/>
    <lineage>
        <taxon>Eukaryota</taxon>
        <taxon>Fungi</taxon>
        <taxon>Dikarya</taxon>
        <taxon>Basidiomycota</taxon>
        <taxon>Agaricomycotina</taxon>
        <taxon>Agaricomycetes</taxon>
        <taxon>Agaricomycetidae</taxon>
        <taxon>Agaricales</taxon>
        <taxon>Marasmiineae</taxon>
        <taxon>Mycenaceae</taxon>
        <taxon>Mycena</taxon>
    </lineage>
</organism>
<dbReference type="SMART" id="SM00355">
    <property type="entry name" value="ZnF_C2H2"/>
    <property type="match status" value="1"/>
</dbReference>
<feature type="compositionally biased region" description="Low complexity" evidence="6">
    <location>
        <begin position="221"/>
        <end position="255"/>
    </location>
</feature>
<protein>
    <recommendedName>
        <fullName evidence="7">C2H2-type domain-containing protein</fullName>
    </recommendedName>
</protein>
<evidence type="ECO:0000313" key="9">
    <source>
        <dbReference type="Proteomes" id="UP000620124"/>
    </source>
</evidence>
<keyword evidence="1" id="KW-0479">Metal-binding</keyword>
<dbReference type="AlphaFoldDB" id="A0A8H6XV55"/>
<feature type="region of interest" description="Disordered" evidence="6">
    <location>
        <begin position="495"/>
        <end position="538"/>
    </location>
</feature>
<dbReference type="OrthoDB" id="6365676at2759"/>
<evidence type="ECO:0000256" key="2">
    <source>
        <dbReference type="ARBA" id="ARBA00022737"/>
    </source>
</evidence>
<evidence type="ECO:0000259" key="7">
    <source>
        <dbReference type="PROSITE" id="PS50157"/>
    </source>
</evidence>
<evidence type="ECO:0000256" key="6">
    <source>
        <dbReference type="SAM" id="MobiDB-lite"/>
    </source>
</evidence>
<dbReference type="GO" id="GO:0008270">
    <property type="term" value="F:zinc ion binding"/>
    <property type="evidence" value="ECO:0007669"/>
    <property type="project" value="UniProtKB-KW"/>
</dbReference>
<feature type="compositionally biased region" description="Polar residues" evidence="6">
    <location>
        <begin position="20"/>
        <end position="29"/>
    </location>
</feature>
<dbReference type="EMBL" id="JACAZI010000012">
    <property type="protein sequence ID" value="KAF7347146.1"/>
    <property type="molecule type" value="Genomic_DNA"/>
</dbReference>
<comment type="caution">
    <text evidence="8">The sequence shown here is derived from an EMBL/GenBank/DDBJ whole genome shotgun (WGS) entry which is preliminary data.</text>
</comment>
<dbReference type="FunFam" id="3.30.160.60:FF:000125">
    <property type="entry name" value="Putative zinc finger protein 143"/>
    <property type="match status" value="1"/>
</dbReference>
<dbReference type="PROSITE" id="PS50157">
    <property type="entry name" value="ZINC_FINGER_C2H2_2"/>
    <property type="match status" value="1"/>
</dbReference>
<evidence type="ECO:0000256" key="4">
    <source>
        <dbReference type="ARBA" id="ARBA00022833"/>
    </source>
</evidence>
<dbReference type="SUPFAM" id="SSF57667">
    <property type="entry name" value="beta-beta-alpha zinc fingers"/>
    <property type="match status" value="1"/>
</dbReference>
<feature type="compositionally biased region" description="Polar residues" evidence="6">
    <location>
        <begin position="351"/>
        <end position="371"/>
    </location>
</feature>
<feature type="region of interest" description="Disordered" evidence="6">
    <location>
        <begin position="1"/>
        <end position="29"/>
    </location>
</feature>
<dbReference type="GO" id="GO:0000978">
    <property type="term" value="F:RNA polymerase II cis-regulatory region sequence-specific DNA binding"/>
    <property type="evidence" value="ECO:0007669"/>
    <property type="project" value="UniProtKB-ARBA"/>
</dbReference>
<evidence type="ECO:0000313" key="8">
    <source>
        <dbReference type="EMBL" id="KAF7347146.1"/>
    </source>
</evidence>
<evidence type="ECO:0000256" key="1">
    <source>
        <dbReference type="ARBA" id="ARBA00022723"/>
    </source>
</evidence>
<keyword evidence="2" id="KW-0677">Repeat</keyword>
<feature type="region of interest" description="Disordered" evidence="6">
    <location>
        <begin position="143"/>
        <end position="193"/>
    </location>
</feature>
<dbReference type="InterPro" id="IPR036236">
    <property type="entry name" value="Znf_C2H2_sf"/>
</dbReference>
<dbReference type="Proteomes" id="UP000620124">
    <property type="component" value="Unassembled WGS sequence"/>
</dbReference>
<gene>
    <name evidence="8" type="ORF">MVEN_01469000</name>
</gene>
<proteinExistence type="predicted"/>
<keyword evidence="4" id="KW-0862">Zinc</keyword>
<feature type="domain" description="C2H2-type" evidence="7">
    <location>
        <begin position="552"/>
        <end position="582"/>
    </location>
</feature>
<dbReference type="InterPro" id="IPR013087">
    <property type="entry name" value="Znf_C2H2_type"/>
</dbReference>
<feature type="compositionally biased region" description="Polar residues" evidence="6">
    <location>
        <begin position="162"/>
        <end position="187"/>
    </location>
</feature>
<feature type="region of interest" description="Disordered" evidence="6">
    <location>
        <begin position="351"/>
        <end position="408"/>
    </location>
</feature>
<feature type="region of interest" description="Disordered" evidence="6">
    <location>
        <begin position="211"/>
        <end position="325"/>
    </location>
</feature>
<feature type="compositionally biased region" description="Acidic residues" evidence="6">
    <location>
        <begin position="374"/>
        <end position="387"/>
    </location>
</feature>
<feature type="compositionally biased region" description="Low complexity" evidence="6">
    <location>
        <begin position="301"/>
        <end position="324"/>
    </location>
</feature>
<reference evidence="8" key="1">
    <citation type="submission" date="2020-05" db="EMBL/GenBank/DDBJ databases">
        <title>Mycena genomes resolve the evolution of fungal bioluminescence.</title>
        <authorList>
            <person name="Tsai I.J."/>
        </authorList>
    </citation>
    <scope>NUCLEOTIDE SEQUENCE</scope>
    <source>
        <strain evidence="8">CCC161011</strain>
    </source>
</reference>
<accession>A0A8H6XV55</accession>
<feature type="compositionally biased region" description="Polar residues" evidence="6">
    <location>
        <begin position="1"/>
        <end position="13"/>
    </location>
</feature>
<evidence type="ECO:0000256" key="3">
    <source>
        <dbReference type="ARBA" id="ARBA00022771"/>
    </source>
</evidence>
<sequence>MSAPTTHSSTQLVSHHHHNNMSTAASPVSPTYTDFSASSSDFTADSIRSPLDDAFDFRQGYHPAQQATHHQGQQHGDEFFAYHHLPWSSPVEPKKAQLFSSQGYYAPVSVYVPQQQIHAPLPSHHGPPGQLPSLELELADEWRAQQQQQQQQASYAVRSAPTPASKTDQMYASHGGNHQSHVHNQLYNGAGGGGVQRSYSANAVYGYQQAQQYEPTPSPTSPTSTWDIHSHAPSLSPALSHSTSHSHPSHSPSMHHTAHPLSHAHSHSGALNSHAHAHSQHGGVDPRYVLSSPQHARQSPGHSPALSAHSLSHSGRSNSVRSSPAHSPLANVLALADGEDNTAQYTADFSHYPATTTNGNRSSPNGSASPSAEQDADLDADADADADADPRRRRGRRERFGVRRQRQRERLRWGVSPPLVSAGARASGGAGGRRYAPYAYSPSPSTSVSTGTSGSYGGYEGYADYESGMVPSHNYLDNDADPAAYLHGGVVGGGARRPRARPSAALPVPIPVPNLTKKSRGRRVPTVQSLYGGQGDFGRRPSNAKSAAARLYTCKVPGCGKCFARGEHLKRHVRSIHTYEKRECLRLRLLTPPPFLPAAAVFYHHDSGFANARTHSPQMPVPRLREGLFAARQPGAAHACA</sequence>
<dbReference type="Gene3D" id="3.30.160.60">
    <property type="entry name" value="Classic Zinc Finger"/>
    <property type="match status" value="1"/>
</dbReference>